<proteinExistence type="predicted"/>
<dbReference type="Pfam" id="PF13621">
    <property type="entry name" value="Cupin_8"/>
    <property type="match status" value="1"/>
</dbReference>
<protein>
    <submittedName>
        <fullName evidence="3">Clavaminate synthase-like protein</fullName>
    </submittedName>
</protein>
<accession>A0A6G1JI07</accession>
<name>A0A6G1JI07_9PLEO</name>
<evidence type="ECO:0000256" key="1">
    <source>
        <dbReference type="SAM" id="MobiDB-lite"/>
    </source>
</evidence>
<organism evidence="3 4">
    <name type="scientific">Lentithecium fluviatile CBS 122367</name>
    <dbReference type="NCBI Taxonomy" id="1168545"/>
    <lineage>
        <taxon>Eukaryota</taxon>
        <taxon>Fungi</taxon>
        <taxon>Dikarya</taxon>
        <taxon>Ascomycota</taxon>
        <taxon>Pezizomycotina</taxon>
        <taxon>Dothideomycetes</taxon>
        <taxon>Pleosporomycetidae</taxon>
        <taxon>Pleosporales</taxon>
        <taxon>Massarineae</taxon>
        <taxon>Lentitheciaceae</taxon>
        <taxon>Lentithecium</taxon>
    </lineage>
</organism>
<dbReference type="InterPro" id="IPR003347">
    <property type="entry name" value="JmjC_dom"/>
</dbReference>
<dbReference type="InterPro" id="IPR041667">
    <property type="entry name" value="Cupin_8"/>
</dbReference>
<feature type="domain" description="JmjC" evidence="2">
    <location>
        <begin position="378"/>
        <end position="576"/>
    </location>
</feature>
<keyword evidence="4" id="KW-1185">Reference proteome</keyword>
<reference evidence="3" key="1">
    <citation type="journal article" date="2020" name="Stud. Mycol.">
        <title>101 Dothideomycetes genomes: a test case for predicting lifestyles and emergence of pathogens.</title>
        <authorList>
            <person name="Haridas S."/>
            <person name="Albert R."/>
            <person name="Binder M."/>
            <person name="Bloem J."/>
            <person name="Labutti K."/>
            <person name="Salamov A."/>
            <person name="Andreopoulos B."/>
            <person name="Baker S."/>
            <person name="Barry K."/>
            <person name="Bills G."/>
            <person name="Bluhm B."/>
            <person name="Cannon C."/>
            <person name="Castanera R."/>
            <person name="Culley D."/>
            <person name="Daum C."/>
            <person name="Ezra D."/>
            <person name="Gonzalez J."/>
            <person name="Henrissat B."/>
            <person name="Kuo A."/>
            <person name="Liang C."/>
            <person name="Lipzen A."/>
            <person name="Lutzoni F."/>
            <person name="Magnuson J."/>
            <person name="Mondo S."/>
            <person name="Nolan M."/>
            <person name="Ohm R."/>
            <person name="Pangilinan J."/>
            <person name="Park H.-J."/>
            <person name="Ramirez L."/>
            <person name="Alfaro M."/>
            <person name="Sun H."/>
            <person name="Tritt A."/>
            <person name="Yoshinaga Y."/>
            <person name="Zwiers L.-H."/>
            <person name="Turgeon B."/>
            <person name="Goodwin S."/>
            <person name="Spatafora J."/>
            <person name="Crous P."/>
            <person name="Grigoriev I."/>
        </authorList>
    </citation>
    <scope>NUCLEOTIDE SEQUENCE</scope>
    <source>
        <strain evidence="3">CBS 122367</strain>
    </source>
</reference>
<evidence type="ECO:0000313" key="4">
    <source>
        <dbReference type="Proteomes" id="UP000799291"/>
    </source>
</evidence>
<dbReference type="AlphaFoldDB" id="A0A6G1JI07"/>
<evidence type="ECO:0000259" key="2">
    <source>
        <dbReference type="PROSITE" id="PS51184"/>
    </source>
</evidence>
<gene>
    <name evidence="3" type="ORF">K458DRAFT_98573</name>
</gene>
<dbReference type="SUPFAM" id="SSF51197">
    <property type="entry name" value="Clavaminate synthase-like"/>
    <property type="match status" value="1"/>
</dbReference>
<dbReference type="PANTHER" id="PTHR12461">
    <property type="entry name" value="HYPOXIA-INDUCIBLE FACTOR 1 ALPHA INHIBITOR-RELATED"/>
    <property type="match status" value="1"/>
</dbReference>
<dbReference type="PROSITE" id="PS51184">
    <property type="entry name" value="JMJC"/>
    <property type="match status" value="1"/>
</dbReference>
<evidence type="ECO:0000313" key="3">
    <source>
        <dbReference type="EMBL" id="KAF2690078.1"/>
    </source>
</evidence>
<dbReference type="OrthoDB" id="47172at2759"/>
<dbReference type="Proteomes" id="UP000799291">
    <property type="component" value="Unassembled WGS sequence"/>
</dbReference>
<dbReference type="Gene3D" id="2.60.120.650">
    <property type="entry name" value="Cupin"/>
    <property type="match status" value="1"/>
</dbReference>
<sequence length="576" mass="64436">MKMQLQSRFGHCADVPFSRDLYMNLQLDRGVLMGLKCRFAMADADVPTLDEIIQLTRSELTLSQDDEIYDCGRACVALLPDDPDMCLNLAYQHLHSVPYNDVKRWWRRLYVDAALRLALEVLEKRDNHEKTGAKGDEKLGRNTKEGDNEADWVTKVVKILDMALILTGAPGREELVELWFSALGGALEREREVERPAKRRKFDPQGHCEKPPLSLSHSWFIPETFPSTITNSPSLLHPIPRTINLSLEAFQTRISKPDTQIPVIIEAAIEHWPALHERPWSRPGYLLEKTLGGRRLVPVEVGRSYTDEGWGQKILSFGTFIGRYMGCEAGPVGSHDTKGDTKGDTGSNKPTAHRNGDPPSVKTPAPNSPPPPSKPQTGYLAQHDLFAQIPSLRADISIPDYCYADPSLTPLSNVKPVPKLEDPLLNAWFGPACTISPLHTDPYHNILAQVVGYKYVRLYAPAETENLFPRRVDENGIDMSNTSELDLDVAMGVWPGISCWRREAGDGAGLMDGDGDETGAMDQEEKANWKEQFAGFKKAKYVEGVLGPGECLYVPVGWWHYVRSLTPSFSVSFWFN</sequence>
<dbReference type="SMART" id="SM00558">
    <property type="entry name" value="JmjC"/>
    <property type="match status" value="1"/>
</dbReference>
<dbReference type="EMBL" id="MU005571">
    <property type="protein sequence ID" value="KAF2690078.1"/>
    <property type="molecule type" value="Genomic_DNA"/>
</dbReference>
<feature type="region of interest" description="Disordered" evidence="1">
    <location>
        <begin position="332"/>
        <end position="378"/>
    </location>
</feature>
<dbReference type="PANTHER" id="PTHR12461:SF101">
    <property type="entry name" value="TRNA WYBUTOSINE-SYNTHESIZING PROTEIN 4"/>
    <property type="match status" value="1"/>
</dbReference>